<protein>
    <recommendedName>
        <fullName evidence="1">Glycosyltransferase 2-like domain-containing protein</fullName>
    </recommendedName>
</protein>
<gene>
    <name evidence="2" type="ORF">GCM10010961_27000</name>
</gene>
<sequence length="305" mass="33570">MLPLPFTIVIPCFNDEAILEKTLKSIRFQTHPDWEALIIDDGSNDLSREIATLYTGNDSRFRLIRADGSGRSAARNIALTQAQGNLIAFCDPGDIWEASKLARMERLFADPSIDAAYARVALFDGAVPRGISATLEDDLTVQALVADNPVVTLSNFVVRRDVFAATGGFDTALQRDEDLEWLIRLCACGFRVVGMKDALVHHPLDIRDFSEDLDSLRANREAVLATALRFGHRIDPRAEAIHLRYLAQRALRQGAPVRDVLRLALTGLSASPAGFFSDLRRGTLTLGAALSAPFLPPTLRRMLFA</sequence>
<dbReference type="PANTHER" id="PTHR43685:SF2">
    <property type="entry name" value="GLYCOSYLTRANSFERASE 2-LIKE DOMAIN-CONTAINING PROTEIN"/>
    <property type="match status" value="1"/>
</dbReference>
<proteinExistence type="predicted"/>
<name>A0A8J3H9B7_9RHOB</name>
<dbReference type="Pfam" id="PF00535">
    <property type="entry name" value="Glycos_transf_2"/>
    <property type="match status" value="1"/>
</dbReference>
<evidence type="ECO:0000259" key="1">
    <source>
        <dbReference type="Pfam" id="PF00535"/>
    </source>
</evidence>
<dbReference type="AlphaFoldDB" id="A0A8J3H9B7"/>
<accession>A0A8J3H9B7</accession>
<dbReference type="SUPFAM" id="SSF53448">
    <property type="entry name" value="Nucleotide-diphospho-sugar transferases"/>
    <property type="match status" value="1"/>
</dbReference>
<reference evidence="2" key="2">
    <citation type="submission" date="2020-09" db="EMBL/GenBank/DDBJ databases">
        <authorList>
            <person name="Sun Q."/>
            <person name="Zhou Y."/>
        </authorList>
    </citation>
    <scope>NUCLEOTIDE SEQUENCE</scope>
    <source>
        <strain evidence="2">CGMCC 1.7081</strain>
    </source>
</reference>
<dbReference type="Gene3D" id="3.90.550.10">
    <property type="entry name" value="Spore Coat Polysaccharide Biosynthesis Protein SpsA, Chain A"/>
    <property type="match status" value="1"/>
</dbReference>
<dbReference type="InterPro" id="IPR050834">
    <property type="entry name" value="Glycosyltransf_2"/>
</dbReference>
<reference evidence="2" key="1">
    <citation type="journal article" date="2014" name="Int. J. Syst. Evol. Microbiol.">
        <title>Complete genome sequence of Corynebacterium casei LMG S-19264T (=DSM 44701T), isolated from a smear-ripened cheese.</title>
        <authorList>
            <consortium name="US DOE Joint Genome Institute (JGI-PGF)"/>
            <person name="Walter F."/>
            <person name="Albersmeier A."/>
            <person name="Kalinowski J."/>
            <person name="Ruckert C."/>
        </authorList>
    </citation>
    <scope>NUCLEOTIDE SEQUENCE</scope>
    <source>
        <strain evidence="2">CGMCC 1.7081</strain>
    </source>
</reference>
<dbReference type="PANTHER" id="PTHR43685">
    <property type="entry name" value="GLYCOSYLTRANSFERASE"/>
    <property type="match status" value="1"/>
</dbReference>
<comment type="caution">
    <text evidence="2">The sequence shown here is derived from an EMBL/GenBank/DDBJ whole genome shotgun (WGS) entry which is preliminary data.</text>
</comment>
<dbReference type="RefSeq" id="WP_035366685.1">
    <property type="nucleotide sequence ID" value="NZ_BNAP01000012.1"/>
</dbReference>
<dbReference type="Proteomes" id="UP000611500">
    <property type="component" value="Unassembled WGS sequence"/>
</dbReference>
<dbReference type="InterPro" id="IPR001173">
    <property type="entry name" value="Glyco_trans_2-like"/>
</dbReference>
<keyword evidence="3" id="KW-1185">Reference proteome</keyword>
<evidence type="ECO:0000313" key="3">
    <source>
        <dbReference type="Proteomes" id="UP000611500"/>
    </source>
</evidence>
<evidence type="ECO:0000313" key="2">
    <source>
        <dbReference type="EMBL" id="GHG94104.1"/>
    </source>
</evidence>
<dbReference type="CDD" id="cd00761">
    <property type="entry name" value="Glyco_tranf_GTA_type"/>
    <property type="match status" value="1"/>
</dbReference>
<organism evidence="2 3">
    <name type="scientific">Pseudodonghicola xiamenensis</name>
    <dbReference type="NCBI Taxonomy" id="337702"/>
    <lineage>
        <taxon>Bacteria</taxon>
        <taxon>Pseudomonadati</taxon>
        <taxon>Pseudomonadota</taxon>
        <taxon>Alphaproteobacteria</taxon>
        <taxon>Rhodobacterales</taxon>
        <taxon>Paracoccaceae</taxon>
        <taxon>Pseudodonghicola</taxon>
    </lineage>
</organism>
<dbReference type="EMBL" id="BNAP01000012">
    <property type="protein sequence ID" value="GHG94104.1"/>
    <property type="molecule type" value="Genomic_DNA"/>
</dbReference>
<feature type="domain" description="Glycosyltransferase 2-like" evidence="1">
    <location>
        <begin position="7"/>
        <end position="163"/>
    </location>
</feature>
<dbReference type="InterPro" id="IPR029044">
    <property type="entry name" value="Nucleotide-diphossugar_trans"/>
</dbReference>